<dbReference type="PANTHER" id="PTHR30040">
    <property type="entry name" value="THIAMINE BIOSYNTHESIS LIPOPROTEIN APBE"/>
    <property type="match status" value="1"/>
</dbReference>
<evidence type="ECO:0000256" key="11">
    <source>
        <dbReference type="PIRSR" id="PIRSR006268-2"/>
    </source>
</evidence>
<dbReference type="AlphaFoldDB" id="A0A1V6LUU0"/>
<evidence type="ECO:0000313" key="12">
    <source>
        <dbReference type="EMBL" id="OQD43942.1"/>
    </source>
</evidence>
<evidence type="ECO:0000256" key="3">
    <source>
        <dbReference type="ARBA" id="ARBA00022630"/>
    </source>
</evidence>
<comment type="caution">
    <text evidence="12">The sequence shown here is derived from an EMBL/GenBank/DDBJ whole genome shotgun (WGS) entry which is preliminary data.</text>
</comment>
<evidence type="ECO:0000256" key="1">
    <source>
        <dbReference type="ARBA" id="ARBA00011955"/>
    </source>
</evidence>
<accession>A0A1V6LUU0</accession>
<evidence type="ECO:0000256" key="7">
    <source>
        <dbReference type="ARBA" id="ARBA00022842"/>
    </source>
</evidence>
<evidence type="ECO:0000256" key="2">
    <source>
        <dbReference type="ARBA" id="ARBA00016337"/>
    </source>
</evidence>
<feature type="binding site" evidence="11">
    <location>
        <position position="285"/>
    </location>
    <ligand>
        <name>Mg(2+)</name>
        <dbReference type="ChEBI" id="CHEBI:18420"/>
    </ligand>
</feature>
<dbReference type="GO" id="GO:0046872">
    <property type="term" value="F:metal ion binding"/>
    <property type="evidence" value="ECO:0007669"/>
    <property type="project" value="UniProtKB-UniRule"/>
</dbReference>
<dbReference type="RefSeq" id="WP_080318291.1">
    <property type="nucleotide sequence ID" value="NZ_MTBC01000002.1"/>
</dbReference>
<dbReference type="InterPro" id="IPR024932">
    <property type="entry name" value="ApbE"/>
</dbReference>
<proteinExistence type="inferred from homology"/>
<dbReference type="SUPFAM" id="SSF143631">
    <property type="entry name" value="ApbE-like"/>
    <property type="match status" value="1"/>
</dbReference>
<keyword evidence="6 10" id="KW-0274">FAD</keyword>
<evidence type="ECO:0000256" key="4">
    <source>
        <dbReference type="ARBA" id="ARBA00022679"/>
    </source>
</evidence>
<keyword evidence="3 10" id="KW-0285">Flavoprotein</keyword>
<dbReference type="PIRSF" id="PIRSF006268">
    <property type="entry name" value="ApbE"/>
    <property type="match status" value="1"/>
</dbReference>
<dbReference type="Proteomes" id="UP000191680">
    <property type="component" value="Unassembled WGS sequence"/>
</dbReference>
<keyword evidence="7 10" id="KW-0460">Magnesium</keyword>
<feature type="binding site" evidence="11">
    <location>
        <position position="167"/>
    </location>
    <ligand>
        <name>Mg(2+)</name>
        <dbReference type="ChEBI" id="CHEBI:18420"/>
    </ligand>
</feature>
<evidence type="ECO:0000256" key="6">
    <source>
        <dbReference type="ARBA" id="ARBA00022827"/>
    </source>
</evidence>
<keyword evidence="5 10" id="KW-0479">Metal-binding</keyword>
<protein>
    <recommendedName>
        <fullName evidence="2 10">FAD:protein FMN transferase</fullName>
        <ecNumber evidence="1 10">2.7.1.180</ecNumber>
    </recommendedName>
    <alternativeName>
        <fullName evidence="8 10">Flavin transferase</fullName>
    </alternativeName>
</protein>
<dbReference type="EC" id="2.7.1.180" evidence="1 10"/>
<keyword evidence="13" id="KW-1185">Reference proteome</keyword>
<evidence type="ECO:0000256" key="5">
    <source>
        <dbReference type="ARBA" id="ARBA00022723"/>
    </source>
</evidence>
<comment type="cofactor">
    <cofactor evidence="11">
        <name>Mg(2+)</name>
        <dbReference type="ChEBI" id="CHEBI:18420"/>
    </cofactor>
    <cofactor evidence="11">
        <name>Mn(2+)</name>
        <dbReference type="ChEBI" id="CHEBI:29035"/>
    </cofactor>
    <text evidence="11">Magnesium. Can also use manganese.</text>
</comment>
<comment type="catalytic activity">
    <reaction evidence="9 10">
        <text>L-threonyl-[protein] + FAD = FMN-L-threonyl-[protein] + AMP + H(+)</text>
        <dbReference type="Rhea" id="RHEA:36847"/>
        <dbReference type="Rhea" id="RHEA-COMP:11060"/>
        <dbReference type="Rhea" id="RHEA-COMP:11061"/>
        <dbReference type="ChEBI" id="CHEBI:15378"/>
        <dbReference type="ChEBI" id="CHEBI:30013"/>
        <dbReference type="ChEBI" id="CHEBI:57692"/>
        <dbReference type="ChEBI" id="CHEBI:74257"/>
        <dbReference type="ChEBI" id="CHEBI:456215"/>
        <dbReference type="EC" id="2.7.1.180"/>
    </reaction>
</comment>
<keyword evidence="4 10" id="KW-0808">Transferase</keyword>
<dbReference type="GO" id="GO:0016740">
    <property type="term" value="F:transferase activity"/>
    <property type="evidence" value="ECO:0007669"/>
    <property type="project" value="UniProtKB-UniRule"/>
</dbReference>
<gene>
    <name evidence="12" type="ORF">BUL40_04880</name>
</gene>
<organism evidence="12 13">
    <name type="scientific">Croceivirga radicis</name>
    <dbReference type="NCBI Taxonomy" id="1929488"/>
    <lineage>
        <taxon>Bacteria</taxon>
        <taxon>Pseudomonadati</taxon>
        <taxon>Bacteroidota</taxon>
        <taxon>Flavobacteriia</taxon>
        <taxon>Flavobacteriales</taxon>
        <taxon>Flavobacteriaceae</taxon>
        <taxon>Croceivirga</taxon>
    </lineage>
</organism>
<comment type="similarity">
    <text evidence="10">Belongs to the ApbE family.</text>
</comment>
<dbReference type="OrthoDB" id="9778595at2"/>
<dbReference type="InterPro" id="IPR003374">
    <property type="entry name" value="ApbE-like_sf"/>
</dbReference>
<dbReference type="Gene3D" id="3.10.520.10">
    <property type="entry name" value="ApbE-like domains"/>
    <property type="match status" value="1"/>
</dbReference>
<reference evidence="12 13" key="1">
    <citation type="submission" date="2016-12" db="EMBL/GenBank/DDBJ databases">
        <authorList>
            <person name="Song W.-J."/>
            <person name="Kurnit D.M."/>
        </authorList>
    </citation>
    <scope>NUCLEOTIDE SEQUENCE [LARGE SCALE GENOMIC DNA]</scope>
    <source>
        <strain evidence="12 13">HSG9</strain>
    </source>
</reference>
<sequence>MKKYFGLPVLALLFTFCAPKDKWVRNVTNGGALGTTYAITYLSQEEIDLSKEIDSVFMVINESMSTYKSDSDISRINLSNDSTLVVDHMFRDVFELSKQVYEATDGAFDPTVGVLANAWGFGPGEQLKMDSIRVDSLKNYVGFDKVTLNEDGTISKQINGIAFDFNSIAKGYTIDRLGVVLENHGIANYLIEVGGEVLAKGNNKLTHRNWAIGIDDPQSLEQRVIKKAVYLKNKAMASSGNYRKFWIDEKTGEKYVHTLDPKTGYPKNSAILATSVLAKDCATADAFATAFMVMQLEETKAFLKSSELDAYIIYLDENGITQEFMTAGFEKAVINK</sequence>
<dbReference type="EMBL" id="MTBC01000002">
    <property type="protein sequence ID" value="OQD43942.1"/>
    <property type="molecule type" value="Genomic_DNA"/>
</dbReference>
<evidence type="ECO:0000313" key="13">
    <source>
        <dbReference type="Proteomes" id="UP000191680"/>
    </source>
</evidence>
<name>A0A1V6LUU0_9FLAO</name>
<evidence type="ECO:0000256" key="8">
    <source>
        <dbReference type="ARBA" id="ARBA00031306"/>
    </source>
</evidence>
<dbReference type="PANTHER" id="PTHR30040:SF2">
    <property type="entry name" value="FAD:PROTEIN FMN TRANSFERASE"/>
    <property type="match status" value="1"/>
</dbReference>
<evidence type="ECO:0000256" key="10">
    <source>
        <dbReference type="PIRNR" id="PIRNR006268"/>
    </source>
</evidence>
<evidence type="ECO:0000256" key="9">
    <source>
        <dbReference type="ARBA" id="ARBA00048540"/>
    </source>
</evidence>
<dbReference type="Pfam" id="PF02424">
    <property type="entry name" value="ApbE"/>
    <property type="match status" value="1"/>
</dbReference>
<feature type="binding site" evidence="11">
    <location>
        <position position="289"/>
    </location>
    <ligand>
        <name>Mg(2+)</name>
        <dbReference type="ChEBI" id="CHEBI:18420"/>
    </ligand>
</feature>